<dbReference type="Proteomes" id="UP000470470">
    <property type="component" value="Unassembled WGS sequence"/>
</dbReference>
<comment type="caution">
    <text evidence="2">The sequence shown here is derived from an EMBL/GenBank/DDBJ whole genome shotgun (WGS) entry which is preliminary data.</text>
</comment>
<organism evidence="2 3">
    <name type="scientific">Goekera deserti</name>
    <dbReference type="NCBI Taxonomy" id="2497753"/>
    <lineage>
        <taxon>Bacteria</taxon>
        <taxon>Bacillati</taxon>
        <taxon>Actinomycetota</taxon>
        <taxon>Actinomycetes</taxon>
        <taxon>Geodermatophilales</taxon>
        <taxon>Geodermatophilaceae</taxon>
        <taxon>Goekera</taxon>
    </lineage>
</organism>
<accession>A0A7K3W896</accession>
<name>A0A7K3W896_9ACTN</name>
<evidence type="ECO:0000313" key="3">
    <source>
        <dbReference type="Proteomes" id="UP000470470"/>
    </source>
</evidence>
<evidence type="ECO:0000313" key="2">
    <source>
        <dbReference type="EMBL" id="NEL52691.1"/>
    </source>
</evidence>
<feature type="transmembrane region" description="Helical" evidence="1">
    <location>
        <begin position="146"/>
        <end position="167"/>
    </location>
</feature>
<sequence length="178" mass="18377">MQPAVGPQSQAAPAGAATAPQYRSNPVAFRRPDVLAGLLLLLAGVAAGVSLVLDWLPDGRTGTDLVRTGVDQVRTSFSDVVDSGFWQPLLVVLGGGALALLGLLMFLPARRHRLLGLLALLVAGGVVAAVLVPLVQERFRMDTFDLGFYVAIAVAVLGLLGALKALLTGPKYATAGPT</sequence>
<feature type="transmembrane region" description="Helical" evidence="1">
    <location>
        <begin position="34"/>
        <end position="53"/>
    </location>
</feature>
<dbReference type="EMBL" id="JAAGWK010000005">
    <property type="protein sequence ID" value="NEL52691.1"/>
    <property type="molecule type" value="Genomic_DNA"/>
</dbReference>
<gene>
    <name evidence="2" type="ORF">G1H19_01500</name>
</gene>
<reference evidence="2 3" key="1">
    <citation type="submission" date="2020-02" db="EMBL/GenBank/DDBJ databases">
        <title>The whole genome sequence of CPCC 205119.</title>
        <authorList>
            <person name="Jiang Z."/>
        </authorList>
    </citation>
    <scope>NUCLEOTIDE SEQUENCE [LARGE SCALE GENOMIC DNA]</scope>
    <source>
        <strain evidence="2 3">CPCC 205119</strain>
    </source>
</reference>
<feature type="transmembrane region" description="Helical" evidence="1">
    <location>
        <begin position="85"/>
        <end position="107"/>
    </location>
</feature>
<evidence type="ECO:0000256" key="1">
    <source>
        <dbReference type="SAM" id="Phobius"/>
    </source>
</evidence>
<proteinExistence type="predicted"/>
<dbReference type="AlphaFoldDB" id="A0A7K3W896"/>
<keyword evidence="1" id="KW-0472">Membrane</keyword>
<keyword evidence="1" id="KW-0812">Transmembrane</keyword>
<protein>
    <submittedName>
        <fullName evidence="2">Uncharacterized protein</fullName>
    </submittedName>
</protein>
<keyword evidence="3" id="KW-1185">Reference proteome</keyword>
<feature type="transmembrane region" description="Helical" evidence="1">
    <location>
        <begin position="114"/>
        <end position="134"/>
    </location>
</feature>
<keyword evidence="1" id="KW-1133">Transmembrane helix</keyword>